<comment type="subcellular location">
    <subcellularLocation>
        <location evidence="1">Cell membrane</location>
        <topology evidence="1">Multi-pass membrane protein</topology>
    </subcellularLocation>
</comment>
<feature type="transmembrane region" description="Helical" evidence="9">
    <location>
        <begin position="549"/>
        <end position="568"/>
    </location>
</feature>
<evidence type="ECO:0000256" key="9">
    <source>
        <dbReference type="SAM" id="Phobius"/>
    </source>
</evidence>
<dbReference type="InterPro" id="IPR017452">
    <property type="entry name" value="GPCR_Rhodpsn_7TM"/>
</dbReference>
<dbReference type="InterPro" id="IPR000276">
    <property type="entry name" value="GPCR_Rhodpsn"/>
</dbReference>
<reference evidence="11" key="1">
    <citation type="journal article" date="2008" name="Nature">
        <title>The amphioxus genome and the evolution of the chordate karyotype.</title>
        <authorList>
            <consortium name="US DOE Joint Genome Institute (JGI-PGF)"/>
            <person name="Putnam N.H."/>
            <person name="Butts T."/>
            <person name="Ferrier D.E.K."/>
            <person name="Furlong R.F."/>
            <person name="Hellsten U."/>
            <person name="Kawashima T."/>
            <person name="Robinson-Rechavi M."/>
            <person name="Shoguchi E."/>
            <person name="Terry A."/>
            <person name="Yu J.-K."/>
            <person name="Benito-Gutierrez E.L."/>
            <person name="Dubchak I."/>
            <person name="Garcia-Fernandez J."/>
            <person name="Gibson-Brown J.J."/>
            <person name="Grigoriev I.V."/>
            <person name="Horton A.C."/>
            <person name="de Jong P.J."/>
            <person name="Jurka J."/>
            <person name="Kapitonov V.V."/>
            <person name="Kohara Y."/>
            <person name="Kuroki Y."/>
            <person name="Lindquist E."/>
            <person name="Lucas S."/>
            <person name="Osoegawa K."/>
            <person name="Pennacchio L.A."/>
            <person name="Salamov A.A."/>
            <person name="Satou Y."/>
            <person name="Sauka-Spengler T."/>
            <person name="Schmutz J."/>
            <person name="Shin-I T."/>
            <person name="Toyoda A."/>
            <person name="Bronner-Fraser M."/>
            <person name="Fujiyama A."/>
            <person name="Holland L.Z."/>
            <person name="Holland P.W.H."/>
            <person name="Satoh N."/>
            <person name="Rokhsar D.S."/>
        </authorList>
    </citation>
    <scope>NUCLEOTIDE SEQUENCE [LARGE SCALE GENOMIC DNA]</scope>
    <source>
        <strain evidence="11">S238N-H82</strain>
        <tissue evidence="11">Testes</tissue>
    </source>
</reference>
<dbReference type="FunFam" id="1.20.1070.10:FF:001253">
    <property type="entry name" value="Uncharacterized protein"/>
    <property type="match status" value="1"/>
</dbReference>
<sequence length="577" mass="62925">MWPDSQQNDNVTSTNGTVVVQLNTPLIVNAVVLGTITLVGTPANFLSFVTLLYVKSLKHPANTPLLFLAVVDGLMCGLVSSLYLAQTFLLGTSVEETLCRIIGFFFIVNGISSVGLIVIVSVCRVITVVYTNVMLTYFHSVTASCVVILWSLMMASSYVIFPATEELSCVNRLHLVPTIRESVIEMIAVTSAILCLLVIAICYCRIYWKVRQNTLTADSNRRHNVFDNNNVTASTDDAVLYPQTLLIVNSVILGTIFAVGTPANILSFATLVNEKSLQTPANIPLMFLAVVDGLTCGVVASLYFAITFQFATSSDEIHCRIFAFFFVLNVDSSACLIAVVGIFRAITVVYTKVLMKHCHSVIACSVVVLLSLAMAVYYEIFPSTQYMNCINRLHLVQPITNSASEKISVLLVILSLLIIAISYCKIYCKARQHTLTVYWKPSSSVVVNICMVGAEISLGIGKIRFANRSLTLREGASLHATGTMMYPNVTQSIANNITTNDTVAYPQSLQIFNSMLLAVVMVVGTTANVLSFATFVLEKSLRTPANIPLLFLAAVDGLMCGLVAPLYLARTYEFETS</sequence>
<evidence type="ECO:0000313" key="11">
    <source>
        <dbReference type="EMBL" id="EEN46061.1"/>
    </source>
</evidence>
<feature type="transmembrane region" description="Helical" evidence="9">
    <location>
        <begin position="65"/>
        <end position="89"/>
    </location>
</feature>
<evidence type="ECO:0000256" key="2">
    <source>
        <dbReference type="ARBA" id="ARBA00022475"/>
    </source>
</evidence>
<feature type="transmembrane region" description="Helical" evidence="9">
    <location>
        <begin position="515"/>
        <end position="537"/>
    </location>
</feature>
<dbReference type="AlphaFoldDB" id="C3ZN98"/>
<dbReference type="SUPFAM" id="SSF81321">
    <property type="entry name" value="Family A G protein-coupled receptor-like"/>
    <property type="match status" value="3"/>
</dbReference>
<dbReference type="EMBL" id="GG666649">
    <property type="protein sequence ID" value="EEN46061.1"/>
    <property type="molecule type" value="Genomic_DNA"/>
</dbReference>
<evidence type="ECO:0000256" key="5">
    <source>
        <dbReference type="ARBA" id="ARBA00023040"/>
    </source>
</evidence>
<protein>
    <recommendedName>
        <fullName evidence="10">G-protein coupled receptors family 1 profile domain-containing protein</fullName>
    </recommendedName>
</protein>
<keyword evidence="7" id="KW-0675">Receptor</keyword>
<dbReference type="Gene3D" id="1.20.1070.10">
    <property type="entry name" value="Rhodopsin 7-helix transmembrane proteins"/>
    <property type="match status" value="3"/>
</dbReference>
<feature type="transmembrane region" description="Helical" evidence="9">
    <location>
        <begin position="26"/>
        <end position="53"/>
    </location>
</feature>
<dbReference type="GO" id="GO:0004930">
    <property type="term" value="F:G protein-coupled receptor activity"/>
    <property type="evidence" value="ECO:0007669"/>
    <property type="project" value="UniProtKB-KW"/>
</dbReference>
<dbReference type="Pfam" id="PF00001">
    <property type="entry name" value="7tm_1"/>
    <property type="match status" value="1"/>
</dbReference>
<keyword evidence="2" id="KW-1003">Cell membrane</keyword>
<dbReference type="PANTHER" id="PTHR24228:SF59">
    <property type="entry name" value="NEUROPEPTIDE RECEPTOR 15"/>
    <property type="match status" value="1"/>
</dbReference>
<feature type="transmembrane region" description="Helical" evidence="9">
    <location>
        <begin position="407"/>
        <end position="424"/>
    </location>
</feature>
<evidence type="ECO:0000256" key="7">
    <source>
        <dbReference type="ARBA" id="ARBA00023170"/>
    </source>
</evidence>
<gene>
    <name evidence="11" type="ORF">BRAFLDRAFT_81676</name>
</gene>
<dbReference type="InParanoid" id="C3ZN98"/>
<evidence type="ECO:0000256" key="4">
    <source>
        <dbReference type="ARBA" id="ARBA00022989"/>
    </source>
</evidence>
<evidence type="ECO:0000256" key="6">
    <source>
        <dbReference type="ARBA" id="ARBA00023136"/>
    </source>
</evidence>
<name>C3ZN98_BRAFL</name>
<keyword evidence="3 9" id="KW-0812">Transmembrane</keyword>
<feature type="transmembrane region" description="Helical" evidence="9">
    <location>
        <begin position="183"/>
        <end position="204"/>
    </location>
</feature>
<organism>
    <name type="scientific">Branchiostoma floridae</name>
    <name type="common">Florida lancelet</name>
    <name type="synonym">Amphioxus</name>
    <dbReference type="NCBI Taxonomy" id="7739"/>
    <lineage>
        <taxon>Eukaryota</taxon>
        <taxon>Metazoa</taxon>
        <taxon>Chordata</taxon>
        <taxon>Cephalochordata</taxon>
        <taxon>Leptocardii</taxon>
        <taxon>Amphioxiformes</taxon>
        <taxon>Branchiostomatidae</taxon>
        <taxon>Branchiostoma</taxon>
    </lineage>
</organism>
<proteinExistence type="predicted"/>
<feature type="transmembrane region" description="Helical" evidence="9">
    <location>
        <begin position="135"/>
        <end position="163"/>
    </location>
</feature>
<feature type="transmembrane region" description="Helical" evidence="9">
    <location>
        <begin position="101"/>
        <end position="123"/>
    </location>
</feature>
<evidence type="ECO:0000259" key="10">
    <source>
        <dbReference type="PROSITE" id="PS50262"/>
    </source>
</evidence>
<feature type="transmembrane region" description="Helical" evidence="9">
    <location>
        <begin position="285"/>
        <end position="306"/>
    </location>
</feature>
<dbReference type="PANTHER" id="PTHR24228">
    <property type="entry name" value="B2 BRADYKININ RECEPTOR/ANGIOTENSIN II RECEPTOR"/>
    <property type="match status" value="1"/>
</dbReference>
<dbReference type="GO" id="GO:0005886">
    <property type="term" value="C:plasma membrane"/>
    <property type="evidence" value="ECO:0007669"/>
    <property type="project" value="UniProtKB-SubCell"/>
</dbReference>
<dbReference type="PROSITE" id="PS50262">
    <property type="entry name" value="G_PROTEIN_RECEP_F1_2"/>
    <property type="match status" value="1"/>
</dbReference>
<evidence type="ECO:0000256" key="3">
    <source>
        <dbReference type="ARBA" id="ARBA00022692"/>
    </source>
</evidence>
<keyword evidence="6 9" id="KW-0472">Membrane</keyword>
<evidence type="ECO:0000256" key="1">
    <source>
        <dbReference type="ARBA" id="ARBA00004651"/>
    </source>
</evidence>
<feature type="transmembrane region" description="Helical" evidence="9">
    <location>
        <begin position="321"/>
        <end position="346"/>
    </location>
</feature>
<feature type="domain" description="G-protein coupled receptors family 1 profile" evidence="10">
    <location>
        <begin position="43"/>
        <end position="304"/>
    </location>
</feature>
<evidence type="ECO:0000256" key="8">
    <source>
        <dbReference type="ARBA" id="ARBA00023224"/>
    </source>
</evidence>
<keyword evidence="5" id="KW-0297">G-protein coupled receptor</keyword>
<feature type="transmembrane region" description="Helical" evidence="9">
    <location>
        <begin position="445"/>
        <end position="465"/>
    </location>
</feature>
<feature type="transmembrane region" description="Helical" evidence="9">
    <location>
        <begin position="358"/>
        <end position="378"/>
    </location>
</feature>
<keyword evidence="4 9" id="KW-1133">Transmembrane helix</keyword>
<accession>C3ZN98</accession>
<keyword evidence="8" id="KW-0807">Transducer</keyword>
<dbReference type="PRINTS" id="PR00237">
    <property type="entry name" value="GPCRRHODOPSN"/>
</dbReference>